<evidence type="ECO:0000313" key="2">
    <source>
        <dbReference type="Proteomes" id="UP000267017"/>
    </source>
</evidence>
<reference evidence="1 2" key="1">
    <citation type="submission" date="2018-11" db="EMBL/GenBank/DDBJ databases">
        <title>Genome sequencing of Paenibacillus sp. KCOM 3021 (= ChDC PVNT-B20).</title>
        <authorList>
            <person name="Kook J.-K."/>
            <person name="Park S.-N."/>
            <person name="Lim Y.K."/>
        </authorList>
    </citation>
    <scope>NUCLEOTIDE SEQUENCE [LARGE SCALE GENOMIC DNA]</scope>
    <source>
        <strain evidence="1 2">KCOM 3021</strain>
    </source>
</reference>
<keyword evidence="2" id="KW-1185">Reference proteome</keyword>
<dbReference type="Proteomes" id="UP000267017">
    <property type="component" value="Unassembled WGS sequence"/>
</dbReference>
<evidence type="ECO:0000313" key="1">
    <source>
        <dbReference type="EMBL" id="RRJ61712.1"/>
    </source>
</evidence>
<accession>A0A3P3TUA1</accession>
<name>A0A3P3TUA1_9BACL</name>
<dbReference type="RefSeq" id="WP_128629641.1">
    <property type="nucleotide sequence ID" value="NZ_RRCN01000001.1"/>
</dbReference>
<dbReference type="EMBL" id="RRCN01000001">
    <property type="protein sequence ID" value="RRJ61712.1"/>
    <property type="molecule type" value="Genomic_DNA"/>
</dbReference>
<dbReference type="OrthoDB" id="9156597at2"/>
<sequence length="173" mass="20441">MNIYLKYGDTNFIGLVNAQSYKSFVNEDWELVELLRHFSSEMLNENILVYQMTNEGIEHSWNIEVIIGPETTDEECFRKAEGYIKVTENKLYIVDYDCLTMSAQFEDEQVPDKNCEKNQLHVNNGAYKVTFYQYYNVDESKFIGRDDTDIRMVLTETSEIKDQAGKVYWCTYY</sequence>
<proteinExistence type="predicted"/>
<gene>
    <name evidence="1" type="ORF">EHV15_01015</name>
</gene>
<protein>
    <submittedName>
        <fullName evidence="1">Uncharacterized protein</fullName>
    </submittedName>
</protein>
<dbReference type="AlphaFoldDB" id="A0A3P3TUA1"/>
<comment type="caution">
    <text evidence="1">The sequence shown here is derived from an EMBL/GenBank/DDBJ whole genome shotgun (WGS) entry which is preliminary data.</text>
</comment>
<organism evidence="1 2">
    <name type="scientific">Paenibacillus oralis</name>
    <dbReference type="NCBI Taxonomy" id="2490856"/>
    <lineage>
        <taxon>Bacteria</taxon>
        <taxon>Bacillati</taxon>
        <taxon>Bacillota</taxon>
        <taxon>Bacilli</taxon>
        <taxon>Bacillales</taxon>
        <taxon>Paenibacillaceae</taxon>
        <taxon>Paenibacillus</taxon>
    </lineage>
</organism>